<dbReference type="Gene3D" id="3.40.50.11320">
    <property type="match status" value="1"/>
</dbReference>
<dbReference type="SUPFAM" id="SSF53474">
    <property type="entry name" value="alpha/beta-Hydrolases"/>
    <property type="match status" value="1"/>
</dbReference>
<dbReference type="InterPro" id="IPR033124">
    <property type="entry name" value="Ser_caboxypep_his_AS"/>
</dbReference>
<name>A0A5P1EB86_ASPOF</name>
<gene>
    <name evidence="3" type="ORF">A4U43_C09F16620</name>
</gene>
<comment type="similarity">
    <text evidence="1">Belongs to the peptidase S10 family.</text>
</comment>
<reference evidence="4" key="1">
    <citation type="journal article" date="2017" name="Nat. Commun.">
        <title>The asparagus genome sheds light on the origin and evolution of a young Y chromosome.</title>
        <authorList>
            <person name="Harkess A."/>
            <person name="Zhou J."/>
            <person name="Xu C."/>
            <person name="Bowers J.E."/>
            <person name="Van der Hulst R."/>
            <person name="Ayyampalayam S."/>
            <person name="Mercati F."/>
            <person name="Riccardi P."/>
            <person name="McKain M.R."/>
            <person name="Kakrana A."/>
            <person name="Tang H."/>
            <person name="Ray J."/>
            <person name="Groenendijk J."/>
            <person name="Arikit S."/>
            <person name="Mathioni S.M."/>
            <person name="Nakano M."/>
            <person name="Shan H."/>
            <person name="Telgmann-Rauber A."/>
            <person name="Kanno A."/>
            <person name="Yue Z."/>
            <person name="Chen H."/>
            <person name="Li W."/>
            <person name="Chen Y."/>
            <person name="Xu X."/>
            <person name="Zhang Y."/>
            <person name="Luo S."/>
            <person name="Chen H."/>
            <person name="Gao J."/>
            <person name="Mao Z."/>
            <person name="Pires J.C."/>
            <person name="Luo M."/>
            <person name="Kudrna D."/>
            <person name="Wing R.A."/>
            <person name="Meyers B.C."/>
            <person name="Yi K."/>
            <person name="Kong H."/>
            <person name="Lavrijsen P."/>
            <person name="Sunseri F."/>
            <person name="Falavigna A."/>
            <person name="Ye Y."/>
            <person name="Leebens-Mack J.H."/>
            <person name="Chen G."/>
        </authorList>
    </citation>
    <scope>NUCLEOTIDE SEQUENCE [LARGE SCALE GENOMIC DNA]</scope>
    <source>
        <strain evidence="4">cv. DH0086</strain>
    </source>
</reference>
<dbReference type="OMA" id="LXITESN"/>
<evidence type="ECO:0000256" key="1">
    <source>
        <dbReference type="ARBA" id="ARBA00009431"/>
    </source>
</evidence>
<dbReference type="InterPro" id="IPR029058">
    <property type="entry name" value="AB_hydrolase_fold"/>
</dbReference>
<keyword evidence="2" id="KW-0325">Glycoprotein</keyword>
<dbReference type="InterPro" id="IPR001563">
    <property type="entry name" value="Peptidase_S10"/>
</dbReference>
<proteinExistence type="inferred from homology"/>
<evidence type="ECO:0000313" key="3">
    <source>
        <dbReference type="EMBL" id="ONK58785.1"/>
    </source>
</evidence>
<dbReference type="PANTHER" id="PTHR11802:SF29">
    <property type="entry name" value="SERINE CARBOXYPEPTIDASE-LIKE 19"/>
    <property type="match status" value="1"/>
</dbReference>
<dbReference type="GO" id="GO:0019748">
    <property type="term" value="P:secondary metabolic process"/>
    <property type="evidence" value="ECO:0007669"/>
    <property type="project" value="TreeGrafter"/>
</dbReference>
<dbReference type="PANTHER" id="PTHR11802">
    <property type="entry name" value="SERINE PROTEASE FAMILY S10 SERINE CARBOXYPEPTIDASE"/>
    <property type="match status" value="1"/>
</dbReference>
<protein>
    <submittedName>
        <fullName evidence="3">Uncharacterized protein</fullName>
    </submittedName>
</protein>
<dbReference type="GO" id="GO:0016747">
    <property type="term" value="F:acyltransferase activity, transferring groups other than amino-acyl groups"/>
    <property type="evidence" value="ECO:0007669"/>
    <property type="project" value="TreeGrafter"/>
</dbReference>
<evidence type="ECO:0000313" key="4">
    <source>
        <dbReference type="Proteomes" id="UP000243459"/>
    </source>
</evidence>
<dbReference type="AlphaFoldDB" id="A0A5P1EB86"/>
<keyword evidence="4" id="KW-1185">Reference proteome</keyword>
<evidence type="ECO:0000256" key="2">
    <source>
        <dbReference type="ARBA" id="ARBA00023180"/>
    </source>
</evidence>
<dbReference type="EMBL" id="CM007389">
    <property type="protein sequence ID" value="ONK58785.1"/>
    <property type="molecule type" value="Genomic_DNA"/>
</dbReference>
<dbReference type="Proteomes" id="UP000243459">
    <property type="component" value="Chromosome 9"/>
</dbReference>
<dbReference type="GO" id="GO:0006508">
    <property type="term" value="P:proteolysis"/>
    <property type="evidence" value="ECO:0007669"/>
    <property type="project" value="InterPro"/>
</dbReference>
<dbReference type="GO" id="GO:0004185">
    <property type="term" value="F:serine-type carboxypeptidase activity"/>
    <property type="evidence" value="ECO:0007669"/>
    <property type="project" value="InterPro"/>
</dbReference>
<dbReference type="Pfam" id="PF00450">
    <property type="entry name" value="Peptidase_S10"/>
    <property type="match status" value="1"/>
</dbReference>
<organism evidence="3 4">
    <name type="scientific">Asparagus officinalis</name>
    <name type="common">Garden asparagus</name>
    <dbReference type="NCBI Taxonomy" id="4686"/>
    <lineage>
        <taxon>Eukaryota</taxon>
        <taxon>Viridiplantae</taxon>
        <taxon>Streptophyta</taxon>
        <taxon>Embryophyta</taxon>
        <taxon>Tracheophyta</taxon>
        <taxon>Spermatophyta</taxon>
        <taxon>Magnoliopsida</taxon>
        <taxon>Liliopsida</taxon>
        <taxon>Asparagales</taxon>
        <taxon>Asparagaceae</taxon>
        <taxon>Asparagoideae</taxon>
        <taxon>Asparagus</taxon>
    </lineage>
</organism>
<sequence length="126" mass="14305">MPWASFQMNSMSSKHYTVVDGTLCSCDAVVVNAVDTSMVLLKKFYSGDHDMAVPFIGTQAWIRSLNYSIVDDWRSWHVDGQVAGYTRKYSHNLTFAIVKNAGHTAPEYQPKNCLIMIDRWISHESL</sequence>
<dbReference type="PROSITE" id="PS00560">
    <property type="entry name" value="CARBOXYPEPT_SER_HIS"/>
    <property type="match status" value="1"/>
</dbReference>
<accession>A0A5P1EB86</accession>
<dbReference type="Gramene" id="ONK58785">
    <property type="protein sequence ID" value="ONK58785"/>
    <property type="gene ID" value="A4U43_C09F16620"/>
</dbReference>